<keyword evidence="7" id="KW-0328">Glycosyltransferase</keyword>
<keyword evidence="11" id="KW-0638">Presynaptic neurotoxin</keyword>
<evidence type="ECO:0000256" key="12">
    <source>
        <dbReference type="ARBA" id="ARBA00023298"/>
    </source>
</evidence>
<dbReference type="GO" id="GO:0009113">
    <property type="term" value="P:purine nucleobase biosynthetic process"/>
    <property type="evidence" value="ECO:0007669"/>
    <property type="project" value="InterPro"/>
</dbReference>
<evidence type="ECO:0000256" key="13">
    <source>
        <dbReference type="ARBA" id="ARBA00033770"/>
    </source>
</evidence>
<evidence type="ECO:0000256" key="10">
    <source>
        <dbReference type="ARBA" id="ARBA00022962"/>
    </source>
</evidence>
<feature type="compositionally biased region" description="Polar residues" evidence="18">
    <location>
        <begin position="1223"/>
        <end position="1236"/>
    </location>
</feature>
<reference evidence="20" key="1">
    <citation type="submission" date="2020-06" db="EMBL/GenBank/DDBJ databases">
        <authorList>
            <person name="Ji K."/>
            <person name="Li J."/>
        </authorList>
    </citation>
    <scope>NUCLEOTIDE SEQUENCE</scope>
    <source>
        <strain evidence="20">JKM2019</strain>
        <tissue evidence="20">Whole body</tissue>
    </source>
</reference>
<keyword evidence="16" id="KW-0040">ANK repeat</keyword>
<evidence type="ECO:0000256" key="16">
    <source>
        <dbReference type="PROSITE-ProRule" id="PRU00023"/>
    </source>
</evidence>
<keyword evidence="9" id="KW-0658">Purine biosynthesis</keyword>
<comment type="similarity">
    <text evidence="3">In the C-terminal section; belongs to the purine/pyrimidine phosphoribosyltransferase family.</text>
</comment>
<feature type="region of interest" description="Disordered" evidence="18">
    <location>
        <begin position="1204"/>
        <end position="1279"/>
    </location>
</feature>
<dbReference type="InterPro" id="IPR031775">
    <property type="entry name" value="PRKG1_interact"/>
</dbReference>
<dbReference type="InterPro" id="IPR005854">
    <property type="entry name" value="PurF"/>
</dbReference>
<comment type="pathway">
    <text evidence="2">Purine metabolism; IMP biosynthesis via de novo pathway; N(1)-(5-phospho-D-ribosyl)glycinamide from 5-phospho-alpha-D-ribose 1-diphosphate: step 1/2.</text>
</comment>
<evidence type="ECO:0000256" key="3">
    <source>
        <dbReference type="ARBA" id="ARBA00010138"/>
    </source>
</evidence>
<dbReference type="Pfam" id="PF15898">
    <property type="entry name" value="PRKG1_interact"/>
    <property type="match status" value="1"/>
</dbReference>
<evidence type="ECO:0000256" key="8">
    <source>
        <dbReference type="ARBA" id="ARBA00022679"/>
    </source>
</evidence>
<feature type="compositionally biased region" description="Low complexity" evidence="18">
    <location>
        <begin position="1237"/>
        <end position="1279"/>
    </location>
</feature>
<evidence type="ECO:0000256" key="9">
    <source>
        <dbReference type="ARBA" id="ARBA00022755"/>
    </source>
</evidence>
<dbReference type="GO" id="GO:0004044">
    <property type="term" value="F:amidophosphoribosyltransferase activity"/>
    <property type="evidence" value="ECO:0007669"/>
    <property type="project" value="UniProtKB-EC"/>
</dbReference>
<dbReference type="GO" id="GO:0019901">
    <property type="term" value="F:protein kinase binding"/>
    <property type="evidence" value="ECO:0007669"/>
    <property type="project" value="InterPro"/>
</dbReference>
<feature type="region of interest" description="Disordered" evidence="18">
    <location>
        <begin position="199"/>
        <end position="228"/>
    </location>
</feature>
<dbReference type="PROSITE" id="PS50088">
    <property type="entry name" value="ANK_REPEAT"/>
    <property type="match status" value="3"/>
</dbReference>
<proteinExistence type="inferred from homology"/>
<feature type="repeat" description="ANK" evidence="16">
    <location>
        <begin position="878"/>
        <end position="910"/>
    </location>
</feature>
<feature type="compositionally biased region" description="Polar residues" evidence="18">
    <location>
        <begin position="199"/>
        <end position="208"/>
    </location>
</feature>
<dbReference type="EC" id="2.4.2.14" evidence="4"/>
<comment type="caution">
    <text evidence="20">The sequence shown here is derived from an EMBL/GenBank/DDBJ whole genome shotgun (WGS) entry which is preliminary data.</text>
</comment>
<keyword evidence="6" id="KW-1052">Target cell membrane</keyword>
<keyword evidence="8" id="KW-0808">Transferase</keyword>
<gene>
    <name evidence="20" type="ORF">HUG17_6311</name>
</gene>
<dbReference type="GO" id="GO:0006887">
    <property type="term" value="P:exocytosis"/>
    <property type="evidence" value="ECO:0007669"/>
    <property type="project" value="UniProtKB-KW"/>
</dbReference>
<evidence type="ECO:0000256" key="7">
    <source>
        <dbReference type="ARBA" id="ARBA00022676"/>
    </source>
</evidence>
<feature type="region of interest" description="Disordered" evidence="18">
    <location>
        <begin position="1003"/>
        <end position="1029"/>
    </location>
</feature>
<dbReference type="GO" id="GO:0044231">
    <property type="term" value="C:host cell presynaptic membrane"/>
    <property type="evidence" value="ECO:0007669"/>
    <property type="project" value="UniProtKB-KW"/>
</dbReference>
<dbReference type="CDD" id="cd06223">
    <property type="entry name" value="PRTases_typeI"/>
    <property type="match status" value="1"/>
</dbReference>
<feature type="domain" description="Glutamine amidotransferase type-2" evidence="19">
    <location>
        <begin position="33"/>
        <end position="344"/>
    </location>
</feature>
<dbReference type="Gene3D" id="3.40.50.2020">
    <property type="match status" value="1"/>
</dbReference>
<dbReference type="GO" id="GO:0044218">
    <property type="term" value="C:other organism cell membrane"/>
    <property type="evidence" value="ECO:0007669"/>
    <property type="project" value="UniProtKB-KW"/>
</dbReference>
<dbReference type="PROSITE" id="PS51278">
    <property type="entry name" value="GATASE_TYPE_2"/>
    <property type="match status" value="1"/>
</dbReference>
<feature type="compositionally biased region" description="Polar residues" evidence="18">
    <location>
        <begin position="1020"/>
        <end position="1029"/>
    </location>
</feature>
<feature type="compositionally biased region" description="Low complexity" evidence="18">
    <location>
        <begin position="1204"/>
        <end position="1214"/>
    </location>
</feature>
<organism evidence="20">
    <name type="scientific">Dermatophagoides farinae</name>
    <name type="common">American house dust mite</name>
    <dbReference type="NCBI Taxonomy" id="6954"/>
    <lineage>
        <taxon>Eukaryota</taxon>
        <taxon>Metazoa</taxon>
        <taxon>Ecdysozoa</taxon>
        <taxon>Arthropoda</taxon>
        <taxon>Chelicerata</taxon>
        <taxon>Arachnida</taxon>
        <taxon>Acari</taxon>
        <taxon>Acariformes</taxon>
        <taxon>Sarcoptiformes</taxon>
        <taxon>Astigmata</taxon>
        <taxon>Psoroptidia</taxon>
        <taxon>Analgoidea</taxon>
        <taxon>Pyroglyphidae</taxon>
        <taxon>Dermatophagoidinae</taxon>
        <taxon>Dermatophagoides</taxon>
    </lineage>
</organism>
<evidence type="ECO:0000256" key="15">
    <source>
        <dbReference type="ARBA" id="ARBA00048545"/>
    </source>
</evidence>
<keyword evidence="12" id="KW-0472">Membrane</keyword>
<evidence type="ECO:0000256" key="14">
    <source>
        <dbReference type="ARBA" id="ARBA00033776"/>
    </source>
</evidence>
<evidence type="ECO:0000256" key="17">
    <source>
        <dbReference type="SAM" id="Coils"/>
    </source>
</evidence>
<dbReference type="GO" id="GO:0006164">
    <property type="term" value="P:purine nucleotide biosynthetic process"/>
    <property type="evidence" value="ECO:0007669"/>
    <property type="project" value="UniProtKB-KW"/>
</dbReference>
<protein>
    <recommendedName>
        <fullName evidence="13">Amidophosphoribosyltransferase</fullName>
        <ecNumber evidence="4">2.4.2.14</ecNumber>
    </recommendedName>
    <alternativeName>
        <fullName evidence="14">Glutamine phosphoribosylpyrophosphate amidotransferase</fullName>
    </alternativeName>
</protein>
<feature type="repeat" description="ANK" evidence="16">
    <location>
        <begin position="661"/>
        <end position="693"/>
    </location>
</feature>
<evidence type="ECO:0000256" key="1">
    <source>
        <dbReference type="ARBA" id="ARBA00004175"/>
    </source>
</evidence>
<dbReference type="InterPro" id="IPR036770">
    <property type="entry name" value="Ankyrin_rpt-contain_sf"/>
</dbReference>
<evidence type="ECO:0000256" key="5">
    <source>
        <dbReference type="ARBA" id="ARBA00022483"/>
    </source>
</evidence>
<dbReference type="InterPro" id="IPR017932">
    <property type="entry name" value="GATase_2_dom"/>
</dbReference>
<keyword evidence="12" id="KW-1053">Target membrane</keyword>
<dbReference type="SUPFAM" id="SSF56235">
    <property type="entry name" value="N-terminal nucleophile aminohydrolases (Ntn hydrolases)"/>
    <property type="match status" value="1"/>
</dbReference>
<keyword evidence="11" id="KW-0800">Toxin</keyword>
<comment type="catalytic activity">
    <reaction evidence="15">
        <text>5-phospho-beta-D-ribosylamine + L-glutamate + diphosphate = 5-phospho-alpha-D-ribose 1-diphosphate + L-glutamine + H2O</text>
        <dbReference type="Rhea" id="RHEA:14905"/>
        <dbReference type="ChEBI" id="CHEBI:15377"/>
        <dbReference type="ChEBI" id="CHEBI:29985"/>
        <dbReference type="ChEBI" id="CHEBI:33019"/>
        <dbReference type="ChEBI" id="CHEBI:58017"/>
        <dbReference type="ChEBI" id="CHEBI:58359"/>
        <dbReference type="ChEBI" id="CHEBI:58681"/>
        <dbReference type="EC" id="2.4.2.14"/>
    </reaction>
    <physiologicalReaction direction="right-to-left" evidence="15">
        <dbReference type="Rhea" id="RHEA:14907"/>
    </physiologicalReaction>
</comment>
<dbReference type="SMART" id="SM00248">
    <property type="entry name" value="ANK"/>
    <property type="match status" value="4"/>
</dbReference>
<dbReference type="InterPro" id="IPR029057">
    <property type="entry name" value="PRTase-like"/>
</dbReference>
<evidence type="ECO:0000256" key="2">
    <source>
        <dbReference type="ARBA" id="ARBA00005209"/>
    </source>
</evidence>
<feature type="coiled-coil region" evidence="17">
    <location>
        <begin position="1295"/>
        <end position="1371"/>
    </location>
</feature>
<feature type="repeat" description="ANK" evidence="16">
    <location>
        <begin position="694"/>
        <end position="719"/>
    </location>
</feature>
<dbReference type="InterPro" id="IPR002110">
    <property type="entry name" value="Ankyrin_rpt"/>
</dbReference>
<dbReference type="InterPro" id="IPR029055">
    <property type="entry name" value="Ntn_hydrolases_N"/>
</dbReference>
<dbReference type="Gene3D" id="1.25.40.20">
    <property type="entry name" value="Ankyrin repeat-containing domain"/>
    <property type="match status" value="2"/>
</dbReference>
<keyword evidence="17" id="KW-0175">Coiled coil</keyword>
<feature type="compositionally biased region" description="Polar residues" evidence="18">
    <location>
        <begin position="1064"/>
        <end position="1082"/>
    </location>
</feature>
<dbReference type="InterPro" id="IPR000836">
    <property type="entry name" value="PRTase_dom"/>
</dbReference>
<evidence type="ECO:0000256" key="18">
    <source>
        <dbReference type="SAM" id="MobiDB-lite"/>
    </source>
</evidence>
<evidence type="ECO:0000256" key="11">
    <source>
        <dbReference type="ARBA" id="ARBA00023028"/>
    </source>
</evidence>
<feature type="region of interest" description="Disordered" evidence="18">
    <location>
        <begin position="1064"/>
        <end position="1101"/>
    </location>
</feature>
<feature type="compositionally biased region" description="Low complexity" evidence="18">
    <location>
        <begin position="1148"/>
        <end position="1165"/>
    </location>
</feature>
<dbReference type="SUPFAM" id="SSF53271">
    <property type="entry name" value="PRTase-like"/>
    <property type="match status" value="1"/>
</dbReference>
<dbReference type="Gene3D" id="6.10.140.390">
    <property type="match status" value="1"/>
</dbReference>
<dbReference type="EMBL" id="SDOV01000002">
    <property type="protein sequence ID" value="KAH7643949.1"/>
    <property type="molecule type" value="Genomic_DNA"/>
</dbReference>
<comment type="subcellular location">
    <subcellularLocation>
        <location evidence="1">Target cell membrane</location>
    </subcellularLocation>
</comment>
<dbReference type="SUPFAM" id="SSF48403">
    <property type="entry name" value="Ankyrin repeat"/>
    <property type="match status" value="1"/>
</dbReference>
<dbReference type="PANTHER" id="PTHR11907">
    <property type="entry name" value="AMIDOPHOSPHORIBOSYLTRANSFERASE"/>
    <property type="match status" value="1"/>
</dbReference>
<accession>A0A9D4P3Z4</accession>
<dbReference type="Pfam" id="PF12796">
    <property type="entry name" value="Ank_2"/>
    <property type="match status" value="2"/>
</dbReference>
<feature type="region of interest" description="Disordered" evidence="18">
    <location>
        <begin position="1123"/>
        <end position="1169"/>
    </location>
</feature>
<keyword evidence="11" id="KW-0528">Neurotoxin</keyword>
<name>A0A9D4P3Z4_DERFA</name>
<dbReference type="Gene3D" id="3.60.20.10">
    <property type="entry name" value="Glutamine Phosphoribosylpyrophosphate, subunit 1, domain 1"/>
    <property type="match status" value="1"/>
</dbReference>
<dbReference type="Pfam" id="PF13522">
    <property type="entry name" value="GATase_6"/>
    <property type="match status" value="1"/>
</dbReference>
<sequence>MCSKKGHVNLLYDIDNNIDDIDNDHLEQLQDKCGVFACIANGDWPTNLDVAHIICLGLVGLQHRGQESAGIITCKWTHEPLAIHRGIGLVSQIFNESAMMSLKGNLGIGHTRYSTMGGADNVQLVQPFMVHTSYGTIAVAHNGELVNSNRLRERILANGVGLSTGSDSELITQALSMEPPEQFKQEYLMLRYKMPNRMSSPQISMTNGHSEHHHNPISVDPNSDTESIDSKSMYPSKFATQFSHDSDKEANFVARILHLMSLTPLSYSLTILFDECIYAIRDPFGNRPLCLGALVPPNTPLGKMENFDNVDGWVVSSESCSFPSVCARIVRDVMPGEIVKLEQHKPPQTLAIVPRPDNAPPAFCIFEYVYFARPDSMMEGQMVYSVRRKCGQQLAIEAPVVRASNDNSDLIVAAVPESSIPAALGYSQEAKLPYIEVFCKNRYVGRSFIQPSMRLRRLAVAKKFGPLSLNFIGKSIILIDDSIVRGTTIGQLIRLLKDAGAKEVHIRIASPALHFPCYMGINIPTKEELIANHFQADQLAQQVGAASLVYLSVDGLRKSVQTGIKEHIIMNNPNKTVSKEELRNQIGHCTACLTGQYPVKLKIEQQKQESNNKQRTPTKVCFSPTTLFLSACAQRDVDECERLLMIKELRDAGGVNVTNCDGLTALHQACIDDNEQMVRWLLSKSANINYKDNEGWTPLHASANCGNLNIVKILISNHACDLFALNCDNELACDVCETKECEDLIRHQMNFALNYDQKTRPSSITNRRTRFGITARSISGDENHDTDYDDDDENEEVYKNLRQQELKAIDRDIDAWIQAKQIDSLSFDIRTELERTRDSLSGATILHVCAAKGYQDSLEKFLNVFATNVDLDSFRDCDGYTALHAAAFWRQPETFEILLKFGANPDLMTEKTSDNIMSSSVLELCKNDPKFVELIEVTKEKEKIAKESETQRKIFAKRQREQRRSTQGVKREDLEQALKMMEMAKNTSSPDSTDIKRQADGDEEMTNINNENSNKDVADNLTNENDNNSCSTTAIVSLSSLRRSLNVNDELSEPTSLTIKLPKQQPSTMPLTKVDSGQSINNGETTITTSSSTTTGTETPPITMKIQMTTPAEFARRRRIKRRSTGIEDDSGHALSPDILADATNPLTSSNNNNNNNNTVNTTNVITKGETTPGQIDAAFDITLSTPVNTSSRSSRIINRPVSNASSLSSLNSARSRESSLADDTNSNPMSTASSINSLASYDNNNSSSANNYSRSNFHNNNNNNNDTSNQDTGNNLKDLSNLLSSDEIDYKKLCKQLLRENESLRRRIKEVEESEKKREQDFCREKRSLQRNISEMEEELKVMNDIKADNMRLKDENAALIRVISKLSKN</sequence>
<dbReference type="Proteomes" id="UP000828236">
    <property type="component" value="Unassembled WGS sequence"/>
</dbReference>
<evidence type="ECO:0000256" key="6">
    <source>
        <dbReference type="ARBA" id="ARBA00022537"/>
    </source>
</evidence>
<keyword evidence="10" id="KW-0315">Glutamine amidotransferase</keyword>
<dbReference type="PROSITE" id="PS50297">
    <property type="entry name" value="ANK_REP_REGION"/>
    <property type="match status" value="3"/>
</dbReference>
<reference evidence="20" key="2">
    <citation type="journal article" date="2021" name="World Allergy Organ. J.">
        <title>Chromosome-level assembly of Dermatophagoides farinae genome and transcriptome reveals two novel allergens Der f 37 and Der f 39.</title>
        <authorList>
            <person name="Chen J."/>
            <person name="Cai Z."/>
            <person name="Fan D."/>
            <person name="Hu J."/>
            <person name="Hou Y."/>
            <person name="He Y."/>
            <person name="Zhang Z."/>
            <person name="Zhao Z."/>
            <person name="Gao P."/>
            <person name="Hu W."/>
            <person name="Sun J."/>
            <person name="Li J."/>
            <person name="Ji K."/>
        </authorList>
    </citation>
    <scope>NUCLEOTIDE SEQUENCE</scope>
    <source>
        <strain evidence="20">JKM2019</strain>
    </source>
</reference>
<evidence type="ECO:0000256" key="4">
    <source>
        <dbReference type="ARBA" id="ARBA00011941"/>
    </source>
</evidence>
<evidence type="ECO:0000313" key="20">
    <source>
        <dbReference type="EMBL" id="KAH7643949.1"/>
    </source>
</evidence>
<dbReference type="HAMAP" id="MF_01931">
    <property type="entry name" value="PurF"/>
    <property type="match status" value="1"/>
</dbReference>
<feature type="compositionally biased region" description="Low complexity" evidence="18">
    <location>
        <begin position="1083"/>
        <end position="1101"/>
    </location>
</feature>
<dbReference type="CDD" id="cd21930">
    <property type="entry name" value="IPD_PPP1R12"/>
    <property type="match status" value="1"/>
</dbReference>
<evidence type="ECO:0000259" key="19">
    <source>
        <dbReference type="PROSITE" id="PS51278"/>
    </source>
</evidence>
<keyword evidence="5" id="KW-0268">Exocytosis</keyword>